<evidence type="ECO:0000313" key="6">
    <source>
        <dbReference type="EMBL" id="NYH80975.1"/>
    </source>
</evidence>
<dbReference type="PRINTS" id="PR00598">
    <property type="entry name" value="HTHMARR"/>
</dbReference>
<dbReference type="Proteomes" id="UP000548304">
    <property type="component" value="Unassembled WGS sequence"/>
</dbReference>
<keyword evidence="7" id="KW-1185">Reference proteome</keyword>
<proteinExistence type="predicted"/>
<dbReference type="InterPro" id="IPR036388">
    <property type="entry name" value="WH-like_DNA-bd_sf"/>
</dbReference>
<evidence type="ECO:0000313" key="7">
    <source>
        <dbReference type="Proteomes" id="UP000548304"/>
    </source>
</evidence>
<feature type="domain" description="HTH marR-type" evidence="5">
    <location>
        <begin position="4"/>
        <end position="134"/>
    </location>
</feature>
<dbReference type="Pfam" id="PF01047">
    <property type="entry name" value="MarR"/>
    <property type="match status" value="1"/>
</dbReference>
<dbReference type="Gene3D" id="1.10.10.10">
    <property type="entry name" value="Winged helix-like DNA-binding domain superfamily/Winged helix DNA-binding domain"/>
    <property type="match status" value="1"/>
</dbReference>
<keyword evidence="2 6" id="KW-0238">DNA-binding</keyword>
<gene>
    <name evidence="6" type="ORF">FHR84_004348</name>
</gene>
<accession>A0A852Z6I4</accession>
<dbReference type="GO" id="GO:0003700">
    <property type="term" value="F:DNA-binding transcription factor activity"/>
    <property type="evidence" value="ECO:0007669"/>
    <property type="project" value="InterPro"/>
</dbReference>
<dbReference type="PROSITE" id="PS01117">
    <property type="entry name" value="HTH_MARR_1"/>
    <property type="match status" value="1"/>
</dbReference>
<dbReference type="InterPro" id="IPR036390">
    <property type="entry name" value="WH_DNA-bd_sf"/>
</dbReference>
<evidence type="ECO:0000256" key="3">
    <source>
        <dbReference type="ARBA" id="ARBA00023163"/>
    </source>
</evidence>
<feature type="region of interest" description="Disordered" evidence="4">
    <location>
        <begin position="133"/>
        <end position="156"/>
    </location>
</feature>
<dbReference type="SMART" id="SM00347">
    <property type="entry name" value="HTH_MARR"/>
    <property type="match status" value="1"/>
</dbReference>
<evidence type="ECO:0000256" key="4">
    <source>
        <dbReference type="SAM" id="MobiDB-lite"/>
    </source>
</evidence>
<dbReference type="InterPro" id="IPR000835">
    <property type="entry name" value="HTH_MarR-typ"/>
</dbReference>
<reference evidence="6 7" key="1">
    <citation type="submission" date="2020-07" db="EMBL/GenBank/DDBJ databases">
        <title>Genomic Encyclopedia of Type Strains, Phase III (KMG-III): the genomes of soil and plant-associated and newly described type strains.</title>
        <authorList>
            <person name="Whitman W."/>
        </authorList>
    </citation>
    <scope>NUCLEOTIDE SEQUENCE [LARGE SCALE GENOMIC DNA]</scope>
    <source>
        <strain evidence="6 7">CECT 8576</strain>
    </source>
</reference>
<evidence type="ECO:0000256" key="1">
    <source>
        <dbReference type="ARBA" id="ARBA00023015"/>
    </source>
</evidence>
<dbReference type="RefSeq" id="WP_179537282.1">
    <property type="nucleotide sequence ID" value="NZ_JACBYW010000011.1"/>
</dbReference>
<keyword evidence="3" id="KW-0804">Transcription</keyword>
<dbReference type="SUPFAM" id="SSF46785">
    <property type="entry name" value="Winged helix' DNA-binding domain"/>
    <property type="match status" value="1"/>
</dbReference>
<comment type="caution">
    <text evidence="6">The sequence shown here is derived from an EMBL/GenBank/DDBJ whole genome shotgun (WGS) entry which is preliminary data.</text>
</comment>
<evidence type="ECO:0000256" key="2">
    <source>
        <dbReference type="ARBA" id="ARBA00023125"/>
    </source>
</evidence>
<dbReference type="PANTHER" id="PTHR42756">
    <property type="entry name" value="TRANSCRIPTIONAL REGULATOR, MARR"/>
    <property type="match status" value="1"/>
</dbReference>
<protein>
    <submittedName>
        <fullName evidence="6">DNA-binding MarR family transcriptional regulator</fullName>
    </submittedName>
</protein>
<dbReference type="InterPro" id="IPR023187">
    <property type="entry name" value="Tscrpt_reg_MarR-type_CS"/>
</dbReference>
<keyword evidence="1" id="KW-0805">Transcription regulation</keyword>
<name>A0A852Z6I4_9ACTN</name>
<dbReference type="EMBL" id="JACBYW010000011">
    <property type="protein sequence ID" value="NYH80975.1"/>
    <property type="molecule type" value="Genomic_DNA"/>
</dbReference>
<dbReference type="GO" id="GO:0003677">
    <property type="term" value="F:DNA binding"/>
    <property type="evidence" value="ECO:0007669"/>
    <property type="project" value="UniProtKB-KW"/>
</dbReference>
<dbReference type="PANTHER" id="PTHR42756:SF1">
    <property type="entry name" value="TRANSCRIPTIONAL REPRESSOR OF EMRAB OPERON"/>
    <property type="match status" value="1"/>
</dbReference>
<sequence length="156" mass="17419">MELDAAVFHLLRRTLQEHNANWQAQLPELTKPQYAVLRAVDEHPGIEQATVGQQAAIDKATLASLLPRLEQRGLLSRTIDSGDRRRRLLHLTEQGRSVLLQADSVAESVNGAMLARLSEAEHDQLRRLLLKLADEQDSSTTPNQQDAPPHRSPKNS</sequence>
<organism evidence="6 7">
    <name type="scientific">Actinopolyspora biskrensis</name>
    <dbReference type="NCBI Taxonomy" id="1470178"/>
    <lineage>
        <taxon>Bacteria</taxon>
        <taxon>Bacillati</taxon>
        <taxon>Actinomycetota</taxon>
        <taxon>Actinomycetes</taxon>
        <taxon>Actinopolysporales</taxon>
        <taxon>Actinopolysporaceae</taxon>
        <taxon>Actinopolyspora</taxon>
    </lineage>
</organism>
<dbReference type="AlphaFoldDB" id="A0A852Z6I4"/>
<dbReference type="PROSITE" id="PS50995">
    <property type="entry name" value="HTH_MARR_2"/>
    <property type="match status" value="1"/>
</dbReference>
<evidence type="ECO:0000259" key="5">
    <source>
        <dbReference type="PROSITE" id="PS50995"/>
    </source>
</evidence>